<dbReference type="InterPro" id="IPR038658">
    <property type="entry name" value="SsgB_sf"/>
</dbReference>
<name>A0ABT0NVJ3_9ACTN</name>
<keyword evidence="3" id="KW-0132">Cell division</keyword>
<evidence type="ECO:0000313" key="8">
    <source>
        <dbReference type="Proteomes" id="UP001202052"/>
    </source>
</evidence>
<dbReference type="Pfam" id="PF04686">
    <property type="entry name" value="SsgA"/>
    <property type="match status" value="1"/>
</dbReference>
<dbReference type="Gene3D" id="2.30.31.20">
    <property type="entry name" value="Sporulation-specific cell division protein SsgB"/>
    <property type="match status" value="1"/>
</dbReference>
<evidence type="ECO:0000256" key="5">
    <source>
        <dbReference type="ARBA" id="ARBA00023210"/>
    </source>
</evidence>
<dbReference type="RefSeq" id="WP_249460182.1">
    <property type="nucleotide sequence ID" value="NZ_JAMCCK010000021.1"/>
</dbReference>
<evidence type="ECO:0000256" key="1">
    <source>
        <dbReference type="ARBA" id="ARBA00004431"/>
    </source>
</evidence>
<protein>
    <submittedName>
        <fullName evidence="7">SsgA family sporulation/cell division regulator</fullName>
    </submittedName>
</protein>
<proteinExistence type="inferred from homology"/>
<comment type="subcellular location">
    <subcellularLocation>
        <location evidence="1">Cell septum</location>
    </subcellularLocation>
</comment>
<organism evidence="7 8">
    <name type="scientific">Streptomyces lavenduligriseus</name>
    <dbReference type="NCBI Taxonomy" id="67315"/>
    <lineage>
        <taxon>Bacteria</taxon>
        <taxon>Bacillati</taxon>
        <taxon>Actinomycetota</taxon>
        <taxon>Actinomycetes</taxon>
        <taxon>Kitasatosporales</taxon>
        <taxon>Streptomycetaceae</taxon>
        <taxon>Streptomyces</taxon>
    </lineage>
</organism>
<evidence type="ECO:0000256" key="4">
    <source>
        <dbReference type="ARBA" id="ARBA00022969"/>
    </source>
</evidence>
<accession>A0ABT0NVJ3</accession>
<sequence>MAGEAWVPLPAALRYDVADPYAVRLSIGAPAAPSVDWVFARSLLADGLHRPTGIGDVVVIPGHRRCPESVRILFRTRTGAALLAVHALVVTDFLRRSEALVPPGTEHHRIDVDRVIDRLTAGHE</sequence>
<dbReference type="EMBL" id="JAMCCK010000021">
    <property type="protein sequence ID" value="MCL3994783.1"/>
    <property type="molecule type" value="Genomic_DNA"/>
</dbReference>
<evidence type="ECO:0000313" key="7">
    <source>
        <dbReference type="EMBL" id="MCL3994783.1"/>
    </source>
</evidence>
<keyword evidence="4" id="KW-0749">Sporulation</keyword>
<comment type="similarity">
    <text evidence="2">Belongs to the SsgA family.</text>
</comment>
<reference evidence="7 8" key="1">
    <citation type="submission" date="2022-05" db="EMBL/GenBank/DDBJ databases">
        <title>Genome Resource of Streptomyces lavenduligriseus GA1-1, a Strain with Broad-Spectrum Antifungal Activity against Phytopathogenic Fungi.</title>
        <authorList>
            <person name="Qi D."/>
        </authorList>
    </citation>
    <scope>NUCLEOTIDE SEQUENCE [LARGE SCALE GENOMIC DNA]</scope>
    <source>
        <strain evidence="7 8">GA1-1</strain>
    </source>
</reference>
<evidence type="ECO:0000256" key="3">
    <source>
        <dbReference type="ARBA" id="ARBA00022618"/>
    </source>
</evidence>
<keyword evidence="8" id="KW-1185">Reference proteome</keyword>
<evidence type="ECO:0000256" key="6">
    <source>
        <dbReference type="ARBA" id="ARBA00023306"/>
    </source>
</evidence>
<keyword evidence="5" id="KW-0717">Septation</keyword>
<dbReference type="Proteomes" id="UP001202052">
    <property type="component" value="Unassembled WGS sequence"/>
</dbReference>
<gene>
    <name evidence="7" type="ORF">M4438_14870</name>
</gene>
<keyword evidence="6" id="KW-0131">Cell cycle</keyword>
<evidence type="ECO:0000256" key="2">
    <source>
        <dbReference type="ARBA" id="ARBA00009323"/>
    </source>
</evidence>
<dbReference type="InterPro" id="IPR006776">
    <property type="entry name" value="SsgB"/>
</dbReference>
<comment type="caution">
    <text evidence="7">The sequence shown here is derived from an EMBL/GenBank/DDBJ whole genome shotgun (WGS) entry which is preliminary data.</text>
</comment>